<protein>
    <submittedName>
        <fullName evidence="1">HTH transcription regulator</fullName>
    </submittedName>
</protein>
<evidence type="ECO:0000313" key="2">
    <source>
        <dbReference type="Proteomes" id="UP000028668"/>
    </source>
</evidence>
<sequence>MVMNMVGIKSEPGPTAVAVAAAVKWHRERIGWGYARLSRELTKVGRDIPPLGLGRIESGTRRVDVDDLTALAFVFEVSPISLLMPQVSDGREPAALTGPPPLPGEHVWLWLNGSYPLTGSVLSFYNHALPPWERDSLEETLGAVRKKEALP</sequence>
<dbReference type="GO" id="GO:0003677">
    <property type="term" value="F:DNA binding"/>
    <property type="evidence" value="ECO:0007669"/>
    <property type="project" value="InterPro"/>
</dbReference>
<name>A0A076G9G4_BPMCO</name>
<proteinExistence type="predicted"/>
<dbReference type="EMBL" id="KJ829260">
    <property type="protein sequence ID" value="AII28293.1"/>
    <property type="molecule type" value="Genomic_DNA"/>
</dbReference>
<organism evidence="1 2">
    <name type="scientific">Mycobacterium phage YungJamal</name>
    <dbReference type="NCBI Taxonomy" id="1505226"/>
    <lineage>
        <taxon>Viruses</taxon>
        <taxon>Duplodnaviria</taxon>
        <taxon>Heunggongvirae</taxon>
        <taxon>Uroviricota</taxon>
        <taxon>Caudoviricetes</taxon>
        <taxon>Corndogvirus</taxon>
        <taxon>Mycobacterium phage Corndog</taxon>
    </lineage>
</organism>
<gene>
    <name evidence="1" type="primary">54</name>
    <name evidence="1" type="ORF">PBI_YUNGJAMAL_54</name>
</gene>
<accession>A0A076G9G4</accession>
<dbReference type="Proteomes" id="UP000028668">
    <property type="component" value="Segment"/>
</dbReference>
<reference evidence="1" key="1">
    <citation type="submission" date="2014-05" db="EMBL/GenBank/DDBJ databases">
        <authorList>
            <person name="Pacey E."/>
            <person name="Bowman C.A."/>
            <person name="Russell D.A."/>
            <person name="Pope W.H."/>
            <person name="Jacobs-Sera D."/>
            <person name="Hendrix R.W."/>
            <person name="Hatfull G.F."/>
        </authorList>
    </citation>
    <scope>NUCLEOTIDE SEQUENCE [LARGE SCALE GENOMIC DNA]</scope>
</reference>
<evidence type="ECO:0000313" key="1">
    <source>
        <dbReference type="EMBL" id="AII28293.1"/>
    </source>
</evidence>
<dbReference type="Gene3D" id="1.10.260.40">
    <property type="entry name" value="lambda repressor-like DNA-binding domains"/>
    <property type="match status" value="1"/>
</dbReference>
<dbReference type="InterPro" id="IPR010982">
    <property type="entry name" value="Lambda_DNA-bd_dom_sf"/>
</dbReference>